<dbReference type="Proteomes" id="UP000321328">
    <property type="component" value="Unassembled WGS sequence"/>
</dbReference>
<proteinExistence type="inferred from homology"/>
<keyword evidence="2" id="KW-0418">Kinase</keyword>
<protein>
    <submittedName>
        <fullName evidence="2">Glucokinase</fullName>
    </submittedName>
</protein>
<evidence type="ECO:0000313" key="3">
    <source>
        <dbReference type="Proteomes" id="UP000321328"/>
    </source>
</evidence>
<reference evidence="2 3" key="1">
    <citation type="submission" date="2019-07" db="EMBL/GenBank/DDBJ databases">
        <title>Whole genome shotgun sequence of Pseudonocardia asaccharolytica NBRC 16224.</title>
        <authorList>
            <person name="Hosoyama A."/>
            <person name="Uohara A."/>
            <person name="Ohji S."/>
            <person name="Ichikawa N."/>
        </authorList>
    </citation>
    <scope>NUCLEOTIDE SEQUENCE [LARGE SCALE GENOMIC DNA]</scope>
    <source>
        <strain evidence="2 3">NBRC 16224</strain>
    </source>
</reference>
<accession>A0A511CX98</accession>
<gene>
    <name evidence="2" type="primary">glk</name>
    <name evidence="2" type="ORF">PA7_10090</name>
</gene>
<keyword evidence="2" id="KW-0808">Transferase</keyword>
<dbReference type="InterPro" id="IPR049874">
    <property type="entry name" value="ROK_cs"/>
</dbReference>
<dbReference type="InterPro" id="IPR043129">
    <property type="entry name" value="ATPase_NBD"/>
</dbReference>
<keyword evidence="3" id="KW-1185">Reference proteome</keyword>
<comment type="similarity">
    <text evidence="1">Belongs to the ROK (NagC/XylR) family.</text>
</comment>
<dbReference type="Gene3D" id="3.30.420.40">
    <property type="match status" value="2"/>
</dbReference>
<name>A0A511CX98_9PSEU</name>
<dbReference type="InterPro" id="IPR000600">
    <property type="entry name" value="ROK"/>
</dbReference>
<evidence type="ECO:0000313" key="2">
    <source>
        <dbReference type="EMBL" id="GEL17172.1"/>
    </source>
</evidence>
<dbReference type="GO" id="GO:0016301">
    <property type="term" value="F:kinase activity"/>
    <property type="evidence" value="ECO:0007669"/>
    <property type="project" value="UniProtKB-KW"/>
</dbReference>
<dbReference type="Pfam" id="PF00480">
    <property type="entry name" value="ROK"/>
    <property type="match status" value="1"/>
</dbReference>
<dbReference type="PANTHER" id="PTHR18964:SF173">
    <property type="entry name" value="GLUCOKINASE"/>
    <property type="match status" value="1"/>
</dbReference>
<organism evidence="2 3">
    <name type="scientific">Pseudonocardia asaccharolytica DSM 44247 = NBRC 16224</name>
    <dbReference type="NCBI Taxonomy" id="1123024"/>
    <lineage>
        <taxon>Bacteria</taxon>
        <taxon>Bacillati</taxon>
        <taxon>Actinomycetota</taxon>
        <taxon>Actinomycetes</taxon>
        <taxon>Pseudonocardiales</taxon>
        <taxon>Pseudonocardiaceae</taxon>
        <taxon>Pseudonocardia</taxon>
    </lineage>
</organism>
<dbReference type="PROSITE" id="PS01125">
    <property type="entry name" value="ROK"/>
    <property type="match status" value="1"/>
</dbReference>
<evidence type="ECO:0000256" key="1">
    <source>
        <dbReference type="ARBA" id="ARBA00006479"/>
    </source>
</evidence>
<dbReference type="EMBL" id="BJVI01000006">
    <property type="protein sequence ID" value="GEL17172.1"/>
    <property type="molecule type" value="Genomic_DNA"/>
</dbReference>
<dbReference type="PANTHER" id="PTHR18964">
    <property type="entry name" value="ROK (REPRESSOR, ORF, KINASE) FAMILY"/>
    <property type="match status" value="1"/>
</dbReference>
<sequence>MTLRGRLPAHRCGAGSAALDSASLLTVGVDVGGTSVHAGVVDADGTVLDSTRTATPASAVALEDTITAAVGELAARHRVAAVGLALAAFIGPDRNTVRFAPHLPWRDTPVAERLSARFGLPTVVEHDANAAALAERRFGAAAGAATSVFIALGTGIGAALLISGELYRGAHGVAPELGHLRVVPEGRPCPCGKRGCWERYCSGTGLAATAVELLAADSGVSLLARQAARDPEWVTGQRVAAAAREGDRLARRAMADLGRWLGEGLAIVADVFDPELVVIGGGVADSAPLFLDEAREHYARTVTGAGNRPLARIRTAQLGAAAAVVGAAQLARDHRGGRH</sequence>
<dbReference type="AlphaFoldDB" id="A0A511CX98"/>
<dbReference type="STRING" id="1123024.GCA_000423625_01343"/>
<dbReference type="SUPFAM" id="SSF53067">
    <property type="entry name" value="Actin-like ATPase domain"/>
    <property type="match status" value="1"/>
</dbReference>
<comment type="caution">
    <text evidence="2">The sequence shown here is derived from an EMBL/GenBank/DDBJ whole genome shotgun (WGS) entry which is preliminary data.</text>
</comment>